<dbReference type="SUPFAM" id="SSF52540">
    <property type="entry name" value="P-loop containing nucleoside triphosphate hydrolases"/>
    <property type="match status" value="1"/>
</dbReference>
<organism evidence="4 5">
    <name type="scientific">Karstenula rhodostoma CBS 690.94</name>
    <dbReference type="NCBI Taxonomy" id="1392251"/>
    <lineage>
        <taxon>Eukaryota</taxon>
        <taxon>Fungi</taxon>
        <taxon>Dikarya</taxon>
        <taxon>Ascomycota</taxon>
        <taxon>Pezizomycotina</taxon>
        <taxon>Dothideomycetes</taxon>
        <taxon>Pleosporomycetidae</taxon>
        <taxon>Pleosporales</taxon>
        <taxon>Massarineae</taxon>
        <taxon>Didymosphaeriaceae</taxon>
        <taxon>Karstenula</taxon>
    </lineage>
</organism>
<dbReference type="PANTHER" id="PTHR10039">
    <property type="entry name" value="AMELOGENIN"/>
    <property type="match status" value="1"/>
</dbReference>
<dbReference type="AlphaFoldDB" id="A0A9P4U9B8"/>
<comment type="caution">
    <text evidence="4">The sequence shown here is derived from an EMBL/GenBank/DDBJ whole genome shotgun (WGS) entry which is preliminary data.</text>
</comment>
<evidence type="ECO:0000313" key="4">
    <source>
        <dbReference type="EMBL" id="KAF2441831.1"/>
    </source>
</evidence>
<dbReference type="InterPro" id="IPR027417">
    <property type="entry name" value="P-loop_NTPase"/>
</dbReference>
<evidence type="ECO:0000256" key="1">
    <source>
        <dbReference type="ARBA" id="ARBA00022737"/>
    </source>
</evidence>
<dbReference type="PANTHER" id="PTHR10039:SF5">
    <property type="entry name" value="NACHT DOMAIN-CONTAINING PROTEIN"/>
    <property type="match status" value="1"/>
</dbReference>
<dbReference type="Pfam" id="PF25053">
    <property type="entry name" value="DUF7791"/>
    <property type="match status" value="1"/>
</dbReference>
<name>A0A9P4U9B8_9PLEO</name>
<dbReference type="OrthoDB" id="443402at2759"/>
<feature type="domain" description="DUF7791" evidence="3">
    <location>
        <begin position="535"/>
        <end position="647"/>
    </location>
</feature>
<dbReference type="Pfam" id="PF24883">
    <property type="entry name" value="NPHP3_N"/>
    <property type="match status" value="1"/>
</dbReference>
<proteinExistence type="predicted"/>
<keyword evidence="1" id="KW-0677">Repeat</keyword>
<evidence type="ECO:0000313" key="5">
    <source>
        <dbReference type="Proteomes" id="UP000799764"/>
    </source>
</evidence>
<dbReference type="InterPro" id="IPR056693">
    <property type="entry name" value="DUF7791"/>
</dbReference>
<dbReference type="EMBL" id="MU001505">
    <property type="protein sequence ID" value="KAF2441831.1"/>
    <property type="molecule type" value="Genomic_DNA"/>
</dbReference>
<gene>
    <name evidence="4" type="ORF">P171DRAFT_465451</name>
</gene>
<feature type="domain" description="Nephrocystin 3-like N-terminal" evidence="2">
    <location>
        <begin position="247"/>
        <end position="425"/>
    </location>
</feature>
<evidence type="ECO:0000259" key="3">
    <source>
        <dbReference type="Pfam" id="PF25053"/>
    </source>
</evidence>
<reference evidence="4" key="1">
    <citation type="journal article" date="2020" name="Stud. Mycol.">
        <title>101 Dothideomycetes genomes: a test case for predicting lifestyles and emergence of pathogens.</title>
        <authorList>
            <person name="Haridas S."/>
            <person name="Albert R."/>
            <person name="Binder M."/>
            <person name="Bloem J."/>
            <person name="Labutti K."/>
            <person name="Salamov A."/>
            <person name="Andreopoulos B."/>
            <person name="Baker S."/>
            <person name="Barry K."/>
            <person name="Bills G."/>
            <person name="Bluhm B."/>
            <person name="Cannon C."/>
            <person name="Castanera R."/>
            <person name="Culley D."/>
            <person name="Daum C."/>
            <person name="Ezra D."/>
            <person name="Gonzalez J."/>
            <person name="Henrissat B."/>
            <person name="Kuo A."/>
            <person name="Liang C."/>
            <person name="Lipzen A."/>
            <person name="Lutzoni F."/>
            <person name="Magnuson J."/>
            <person name="Mondo S."/>
            <person name="Nolan M."/>
            <person name="Ohm R."/>
            <person name="Pangilinan J."/>
            <person name="Park H.-J."/>
            <person name="Ramirez L."/>
            <person name="Alfaro M."/>
            <person name="Sun H."/>
            <person name="Tritt A."/>
            <person name="Yoshinaga Y."/>
            <person name="Zwiers L.-H."/>
            <person name="Turgeon B."/>
            <person name="Goodwin S."/>
            <person name="Spatafora J."/>
            <person name="Crous P."/>
            <person name="Grigoriev I."/>
        </authorList>
    </citation>
    <scope>NUCLEOTIDE SEQUENCE</scope>
    <source>
        <strain evidence="4">CBS 690.94</strain>
    </source>
</reference>
<evidence type="ECO:0008006" key="6">
    <source>
        <dbReference type="Google" id="ProtNLM"/>
    </source>
</evidence>
<dbReference type="Proteomes" id="UP000799764">
    <property type="component" value="Unassembled WGS sequence"/>
</dbReference>
<accession>A0A9P4U9B8</accession>
<evidence type="ECO:0000259" key="2">
    <source>
        <dbReference type="Pfam" id="PF24883"/>
    </source>
</evidence>
<dbReference type="InterPro" id="IPR056884">
    <property type="entry name" value="NPHP3-like_N"/>
</dbReference>
<sequence length="672" mass="76516">MGLDPFSALGIAANVVQFIEFGSKLVSESHEIYKSATGTSTGIVELEMIYTDLIKFTKSLQTPNNSSQTPEEESLRQLAASCLTVANELLNIINALKVNADGHHRKWRSFRQAMKSTWKQTDIDNLQKRLADFRGQLTVRLLGILGDRQSSVLHELQVLAGENRRMNANQTEKIDGLADALESLRRTIQDSASSAPSQLDLHSLSVKLVELNSRASCLAKEQHILGSLRFKTMSARLSRIQEAHGTTFSWIFDPDCDAGFTDWLHHDRGIYWISGKPGSGKSTLMKYLYEEQRTREALHVWADGSKLVMAAFFFWSVGTPMQKSQEGLLRCLLFEIFRRCPDLIATACPERWIAEDTSTDGEGWDLAELSDVIFRIFSSEHASTTKFCFFIDGLDEYEGRHLDIVRILDTLASSTQSVKVCVSSRQWNVFEDAYGRDASRLLYLEDLTRGDIEDYVRSKFEEHTAITMFSIAEDGYDGLIEDIVNKAEGVFLWVFLVVRSLCEGLTNGDDVYLLQERVRRLPADLEHYFRLIIESVEVEYREIMARTFQVALQATEPLTLIAYSFLDEADPDYAINARIRAFDRNDIFVRHRQTKRRINGRYKGLLEVSAESSASDFFGYRVEFFHRTVHDFLQLKEIQKLLSSYLSNALEETESNTSQYIPGTLAHIHVSR</sequence>
<dbReference type="Gene3D" id="3.40.50.300">
    <property type="entry name" value="P-loop containing nucleotide triphosphate hydrolases"/>
    <property type="match status" value="1"/>
</dbReference>
<keyword evidence="5" id="KW-1185">Reference proteome</keyword>
<protein>
    <recommendedName>
        <fullName evidence="6">NACHT domain-containing protein</fullName>
    </recommendedName>
</protein>